<dbReference type="PANTHER" id="PTHR48103">
    <property type="entry name" value="MIDASIN-RELATED"/>
    <property type="match status" value="1"/>
</dbReference>
<evidence type="ECO:0000259" key="3">
    <source>
        <dbReference type="Pfam" id="PF07728"/>
    </source>
</evidence>
<evidence type="ECO:0000256" key="1">
    <source>
        <dbReference type="ARBA" id="ARBA00022741"/>
    </source>
</evidence>
<keyword evidence="1" id="KW-0547">Nucleotide-binding</keyword>
<dbReference type="STRING" id="2094558.A0A314XJI2"/>
<keyword evidence="6" id="KW-1185">Reference proteome</keyword>
<feature type="domain" description="ATPase dynein-related AAA" evidence="3">
    <location>
        <begin position="301"/>
        <end position="417"/>
    </location>
</feature>
<dbReference type="Pfam" id="PF07728">
    <property type="entry name" value="AAA_5"/>
    <property type="match status" value="2"/>
</dbReference>
<feature type="domain" description="ATPase dynein-related AAA" evidence="3">
    <location>
        <begin position="633"/>
        <end position="690"/>
    </location>
</feature>
<dbReference type="InterPro" id="IPR027417">
    <property type="entry name" value="P-loop_NTPase"/>
</dbReference>
<dbReference type="SUPFAM" id="SSF52540">
    <property type="entry name" value="P-loop containing nucleoside triphosphate hydrolases"/>
    <property type="match status" value="2"/>
</dbReference>
<dbReference type="PROSITE" id="PS00675">
    <property type="entry name" value="SIGMA54_INTERACT_1"/>
    <property type="match status" value="1"/>
</dbReference>
<proteinExistence type="predicted"/>
<comment type="caution">
    <text evidence="5">The sequence shown here is derived from an EMBL/GenBank/DDBJ whole genome shotgun (WGS) entry which is preliminary data.</text>
</comment>
<dbReference type="AlphaFoldDB" id="A0A314XJI2"/>
<organism evidence="5 6">
    <name type="scientific">Prunus yedoensis var. nudiflora</name>
    <dbReference type="NCBI Taxonomy" id="2094558"/>
    <lineage>
        <taxon>Eukaryota</taxon>
        <taxon>Viridiplantae</taxon>
        <taxon>Streptophyta</taxon>
        <taxon>Embryophyta</taxon>
        <taxon>Tracheophyta</taxon>
        <taxon>Spermatophyta</taxon>
        <taxon>Magnoliopsida</taxon>
        <taxon>eudicotyledons</taxon>
        <taxon>Gunneridae</taxon>
        <taxon>Pentapetalae</taxon>
        <taxon>rosids</taxon>
        <taxon>fabids</taxon>
        <taxon>Rosales</taxon>
        <taxon>Rosaceae</taxon>
        <taxon>Amygdaloideae</taxon>
        <taxon>Amygdaleae</taxon>
        <taxon>Prunus</taxon>
    </lineage>
</organism>
<evidence type="ECO:0000259" key="4">
    <source>
        <dbReference type="Pfam" id="PF17867"/>
    </source>
</evidence>
<evidence type="ECO:0000313" key="6">
    <source>
        <dbReference type="Proteomes" id="UP000250321"/>
    </source>
</evidence>
<dbReference type="PANTHER" id="PTHR48103:SF2">
    <property type="entry name" value="MIDASIN"/>
    <property type="match status" value="1"/>
</dbReference>
<protein>
    <recommendedName>
        <fullName evidence="7">Midasin</fullName>
    </recommendedName>
</protein>
<dbReference type="Proteomes" id="UP000250321">
    <property type="component" value="Unassembled WGS sequence"/>
</dbReference>
<dbReference type="EMBL" id="PJQY01002680">
    <property type="protein sequence ID" value="PQP91623.1"/>
    <property type="molecule type" value="Genomic_DNA"/>
</dbReference>
<dbReference type="InterPro" id="IPR040848">
    <property type="entry name" value="AAA_lid_7"/>
</dbReference>
<dbReference type="Gene3D" id="3.40.50.300">
    <property type="entry name" value="P-loop containing nucleotide triphosphate hydrolases"/>
    <property type="match status" value="2"/>
</dbReference>
<dbReference type="GO" id="GO:0000055">
    <property type="term" value="P:ribosomal large subunit export from nucleus"/>
    <property type="evidence" value="ECO:0007669"/>
    <property type="project" value="TreeGrafter"/>
</dbReference>
<dbReference type="InterPro" id="IPR025662">
    <property type="entry name" value="Sigma_54_int_dom_ATP-bd_1"/>
</dbReference>
<accession>A0A314XJI2</accession>
<name>A0A314XJI2_PRUYE</name>
<dbReference type="GO" id="GO:0030687">
    <property type="term" value="C:preribosome, large subunit precursor"/>
    <property type="evidence" value="ECO:0007669"/>
    <property type="project" value="TreeGrafter"/>
</dbReference>
<dbReference type="GO" id="GO:0000027">
    <property type="term" value="P:ribosomal large subunit assembly"/>
    <property type="evidence" value="ECO:0007669"/>
    <property type="project" value="TreeGrafter"/>
</dbReference>
<keyword evidence="2" id="KW-0067">ATP-binding</keyword>
<evidence type="ECO:0000313" key="5">
    <source>
        <dbReference type="EMBL" id="PQP91623.1"/>
    </source>
</evidence>
<evidence type="ECO:0008006" key="7">
    <source>
        <dbReference type="Google" id="ProtNLM"/>
    </source>
</evidence>
<dbReference type="InterPro" id="IPR011704">
    <property type="entry name" value="ATPase_dyneun-rel_AAA"/>
</dbReference>
<feature type="domain" description="Midasin AAA lid" evidence="4">
    <location>
        <begin position="449"/>
        <end position="563"/>
    </location>
</feature>
<gene>
    <name evidence="5" type="ORF">Pyn_00932</name>
</gene>
<dbReference type="OrthoDB" id="1631570at2759"/>
<dbReference type="GO" id="GO:0005524">
    <property type="term" value="F:ATP binding"/>
    <property type="evidence" value="ECO:0007669"/>
    <property type="project" value="UniProtKB-KW"/>
</dbReference>
<dbReference type="Pfam" id="PF17867">
    <property type="entry name" value="AAA_lid_7"/>
    <property type="match status" value="1"/>
</dbReference>
<dbReference type="GO" id="GO:0016887">
    <property type="term" value="F:ATP hydrolysis activity"/>
    <property type="evidence" value="ECO:0007669"/>
    <property type="project" value="InterPro"/>
</dbReference>
<reference evidence="5 6" key="1">
    <citation type="submission" date="2018-02" db="EMBL/GenBank/DDBJ databases">
        <title>Draft genome of wild Prunus yedoensis var. nudiflora.</title>
        <authorList>
            <person name="Baek S."/>
            <person name="Kim J.-H."/>
            <person name="Choi K."/>
            <person name="Kim G.-B."/>
            <person name="Cho A."/>
            <person name="Jang H."/>
            <person name="Shin C.-H."/>
            <person name="Yu H.-J."/>
            <person name="Mun J.-H."/>
        </authorList>
    </citation>
    <scope>NUCLEOTIDE SEQUENCE [LARGE SCALE GENOMIC DNA]</scope>
    <source>
        <strain evidence="6">cv. Jeju island</strain>
        <tissue evidence="5">Leaf</tissue>
    </source>
</reference>
<dbReference type="FunFam" id="3.40.50.300:FF:000582">
    <property type="entry name" value="Midasin"/>
    <property type="match status" value="1"/>
</dbReference>
<dbReference type="GO" id="GO:0005634">
    <property type="term" value="C:nucleus"/>
    <property type="evidence" value="ECO:0007669"/>
    <property type="project" value="TreeGrafter"/>
</dbReference>
<evidence type="ECO:0000256" key="2">
    <source>
        <dbReference type="ARBA" id="ARBA00022840"/>
    </source>
</evidence>
<sequence>MAMDGSFSLESALERFLARCPKLQSSPKFVLLTIKGNAVTQDEVVKALVELFVHPNYTIPLMGCFRPIAQKIVDKAVELLRLVPNLRSNSDRGVVEVGKDRDLNEVENVIEFYSGAGRGLDLHELVCLAFCRALELAPFFWGSIVGYFEFAPPPFERILMGPKVSDLCVEVGTVFACGRGVLRLLLVKYGFSLNFRIGHVSWTLSSSLQILTCTIVLRYCGGHRRHKMMEEFCQDVSFESGGWYVESSRLKGLVSLDGRNVYCQKSCLQSSSQCYDIEPQTKRQSEGKFKMMLSAVKEKWPVLLYGPTGCGKSALISKLSQDSGNQVLSIHMDDQIDGRTLIGSYVCTEKPGEFRWQPGSLTQAVSNGYWVVFEDIDKAPSDVRSVILPLLEGVNLFATGHGQEIRVPESFRIFSTISTSKLDPSCIAEGGNSLSIFFKVYVSPSTNEDLQSIVKAWYPSLEPLAVKLTETFESINSATLRQTGGFQAGNSASVSYPSRFSLRDLLKWCKRITGLGFSFEGDDLSPYARDCIYQEAVDIFAAFSTSTKNRLTLMQYIARLWDVPSTVSDTLYPPNKPVVQDLLSDLRVGRVSLPRIHTTKRGKKDYKKKPFVEIRSSIHLLERIASSVKWNEPVLLVGETGTGKTTLVQDLAMRLGHKLTVLNLSQQSDVADLLGGYKPMDAKFIYLPLYNEFCDLFSKSFHVQLNPKFIGKLEDALKKEDWERLLKGFEVGVKKFFQKVEEARSLVEESGKKRKKAPVEEQIKAWENFTLKVENASAHGMIFSFVEGFCNCTEKW</sequence>